<evidence type="ECO:0000313" key="3">
    <source>
        <dbReference type="Proteomes" id="UP001199070"/>
    </source>
</evidence>
<evidence type="ECO:0000313" key="2">
    <source>
        <dbReference type="EMBL" id="MCA8378536.1"/>
    </source>
</evidence>
<proteinExistence type="predicted"/>
<name>A0AAW4T9Q9_9BURK</name>
<dbReference type="SUPFAM" id="SSF81273">
    <property type="entry name" value="H-NS histone-like proteins"/>
    <property type="match status" value="1"/>
</dbReference>
<dbReference type="Pfam" id="PF00816">
    <property type="entry name" value="Histone_HNS"/>
    <property type="match status" value="1"/>
</dbReference>
<dbReference type="RefSeq" id="WP_226133295.1">
    <property type="nucleotide sequence ID" value="NZ_JAIZTC010000001.1"/>
</dbReference>
<dbReference type="Gene3D" id="4.10.430.30">
    <property type="match status" value="1"/>
</dbReference>
<reference evidence="2" key="1">
    <citation type="submission" date="2023-08" db="EMBL/GenBank/DDBJ databases">
        <title>A collection of bacterial strains from the Burkholderia cepacia Research Laboratory and Repository.</title>
        <authorList>
            <person name="Lipuma J."/>
            <person name="Spilker T."/>
        </authorList>
    </citation>
    <scope>NUCLEOTIDE SEQUENCE</scope>
    <source>
        <strain evidence="2">AU0862</strain>
    </source>
</reference>
<dbReference type="AlphaFoldDB" id="A0AAW4T9Q9"/>
<dbReference type="EMBL" id="JAIZTC010000001">
    <property type="protein sequence ID" value="MCA8378536.1"/>
    <property type="molecule type" value="Genomic_DNA"/>
</dbReference>
<feature type="domain" description="DNA-binding protein H-NS-like C-terminal" evidence="1">
    <location>
        <begin position="95"/>
        <end position="124"/>
    </location>
</feature>
<sequence>MTKVVNGREWRDYAWVRMSAGRRNDMNERFGEQVMLIYRSFVEKKALLEAQLERERLAIAATVLIEVRRCVEEFGFTSREIFPADGGISTKKRRAKYFNPQTGQTWSGVGREPAWMRGQDRSRFVLDAAPVDSDKSEDS</sequence>
<comment type="caution">
    <text evidence="2">The sequence shown here is derived from an EMBL/GenBank/DDBJ whole genome shotgun (WGS) entry which is preliminary data.</text>
</comment>
<dbReference type="GO" id="GO:0003677">
    <property type="term" value="F:DNA binding"/>
    <property type="evidence" value="ECO:0007669"/>
    <property type="project" value="InterPro"/>
</dbReference>
<gene>
    <name evidence="2" type="ORF">LGN22_06515</name>
</gene>
<dbReference type="InterPro" id="IPR027444">
    <property type="entry name" value="H-NS_C_dom"/>
</dbReference>
<protein>
    <submittedName>
        <fullName evidence="2">H-NS histone family protein</fullName>
    </submittedName>
</protein>
<organism evidence="2 3">
    <name type="scientific">Burkholderia cenocepacia</name>
    <dbReference type="NCBI Taxonomy" id="95486"/>
    <lineage>
        <taxon>Bacteria</taxon>
        <taxon>Pseudomonadati</taxon>
        <taxon>Pseudomonadota</taxon>
        <taxon>Betaproteobacteria</taxon>
        <taxon>Burkholderiales</taxon>
        <taxon>Burkholderiaceae</taxon>
        <taxon>Burkholderia</taxon>
        <taxon>Burkholderia cepacia complex</taxon>
    </lineage>
</organism>
<dbReference type="Proteomes" id="UP001199070">
    <property type="component" value="Unassembled WGS sequence"/>
</dbReference>
<evidence type="ECO:0000259" key="1">
    <source>
        <dbReference type="Pfam" id="PF00816"/>
    </source>
</evidence>
<accession>A0AAW4T9Q9</accession>